<reference evidence="8" key="1">
    <citation type="submission" date="2022-03" db="EMBL/GenBank/DDBJ databases">
        <authorList>
            <person name="Lindestad O."/>
        </authorList>
    </citation>
    <scope>NUCLEOTIDE SEQUENCE</scope>
</reference>
<dbReference type="NCBIfam" id="TIGR01022">
    <property type="entry name" value="rpmJ_bact"/>
    <property type="match status" value="1"/>
</dbReference>
<dbReference type="Proteomes" id="UP000838756">
    <property type="component" value="Unassembled WGS sequence"/>
</dbReference>
<dbReference type="Pfam" id="PF00444">
    <property type="entry name" value="Ribosomal_L36"/>
    <property type="match status" value="1"/>
</dbReference>
<evidence type="ECO:0000313" key="9">
    <source>
        <dbReference type="Proteomes" id="UP000838756"/>
    </source>
</evidence>
<dbReference type="GO" id="GO:0005762">
    <property type="term" value="C:mitochondrial large ribosomal subunit"/>
    <property type="evidence" value="ECO:0007669"/>
    <property type="project" value="TreeGrafter"/>
</dbReference>
<keyword evidence="6 7" id="KW-0687">Ribonucleoprotein</keyword>
<keyword evidence="9" id="KW-1185">Reference proteome</keyword>
<dbReference type="PANTHER" id="PTHR46909:SF1">
    <property type="entry name" value="LARGE RIBOSOMAL SUBUNIT PROTEIN BL36M"/>
    <property type="match status" value="1"/>
</dbReference>
<dbReference type="InterPro" id="IPR052143">
    <property type="entry name" value="Mitoribosomal_bL36m"/>
</dbReference>
<evidence type="ECO:0000313" key="8">
    <source>
        <dbReference type="EMBL" id="CAH2244392.1"/>
    </source>
</evidence>
<evidence type="ECO:0000256" key="1">
    <source>
        <dbReference type="ARBA" id="ARBA00004173"/>
    </source>
</evidence>
<gene>
    <name evidence="8" type="primary">jg25341</name>
    <name evidence="8" type="ORF">PAEG_LOCUS20343</name>
</gene>
<keyword evidence="5" id="KW-0496">Mitochondrion</keyword>
<keyword evidence="4 7" id="KW-0689">Ribosomal protein</keyword>
<dbReference type="GO" id="GO:0003735">
    <property type="term" value="F:structural constituent of ribosome"/>
    <property type="evidence" value="ECO:0007669"/>
    <property type="project" value="InterPro"/>
</dbReference>
<dbReference type="EMBL" id="CAKXAJ010025823">
    <property type="protein sequence ID" value="CAH2244392.1"/>
    <property type="molecule type" value="Genomic_DNA"/>
</dbReference>
<evidence type="ECO:0000256" key="4">
    <source>
        <dbReference type="ARBA" id="ARBA00022980"/>
    </source>
</evidence>
<dbReference type="OrthoDB" id="10265903at2759"/>
<dbReference type="InterPro" id="IPR000473">
    <property type="entry name" value="Ribosomal_bL36"/>
</dbReference>
<evidence type="ECO:0000256" key="5">
    <source>
        <dbReference type="ARBA" id="ARBA00023128"/>
    </source>
</evidence>
<comment type="similarity">
    <text evidence="2 7">Belongs to the bacterial ribosomal protein bL36 family.</text>
</comment>
<organism evidence="8 9">
    <name type="scientific">Pararge aegeria aegeria</name>
    <dbReference type="NCBI Taxonomy" id="348720"/>
    <lineage>
        <taxon>Eukaryota</taxon>
        <taxon>Metazoa</taxon>
        <taxon>Ecdysozoa</taxon>
        <taxon>Arthropoda</taxon>
        <taxon>Hexapoda</taxon>
        <taxon>Insecta</taxon>
        <taxon>Pterygota</taxon>
        <taxon>Neoptera</taxon>
        <taxon>Endopterygota</taxon>
        <taxon>Lepidoptera</taxon>
        <taxon>Glossata</taxon>
        <taxon>Ditrysia</taxon>
        <taxon>Papilionoidea</taxon>
        <taxon>Nymphalidae</taxon>
        <taxon>Satyrinae</taxon>
        <taxon>Satyrini</taxon>
        <taxon>Parargina</taxon>
        <taxon>Pararge</taxon>
    </lineage>
</organism>
<evidence type="ECO:0000256" key="2">
    <source>
        <dbReference type="ARBA" id="ARBA00007645"/>
    </source>
</evidence>
<dbReference type="GO" id="GO:0006412">
    <property type="term" value="P:translation"/>
    <property type="evidence" value="ECO:0007669"/>
    <property type="project" value="InterPro"/>
</dbReference>
<evidence type="ECO:0000256" key="7">
    <source>
        <dbReference type="RuleBase" id="RU000570"/>
    </source>
</evidence>
<sequence>MEGRERLHFHQKLANIEFRFLLNMQRIISATKTFLGIPKNVDIFTANFSMFQNGSKNKLLPVCLPTMDFISGFKVKGRVKRRCKSCYFVNRQERLYVICPERPRHKQMAKKPKPLNTWILTHASQSKVRPW</sequence>
<dbReference type="InterPro" id="IPR035977">
    <property type="entry name" value="Ribosomal_bL36_sp"/>
</dbReference>
<keyword evidence="3" id="KW-0809">Transit peptide</keyword>
<comment type="subcellular location">
    <subcellularLocation>
        <location evidence="1">Mitochondrion</location>
    </subcellularLocation>
</comment>
<dbReference type="PANTHER" id="PTHR46909">
    <property type="entry name" value="39S RIBOSOMAL PROTEIN L36, MITOCHONDRIAL"/>
    <property type="match status" value="1"/>
</dbReference>
<protein>
    <recommendedName>
        <fullName evidence="7">Ribosomal protein</fullName>
    </recommendedName>
</protein>
<comment type="caution">
    <text evidence="8">The sequence shown here is derived from an EMBL/GenBank/DDBJ whole genome shotgun (WGS) entry which is preliminary data.</text>
</comment>
<proteinExistence type="inferred from homology"/>
<accession>A0A8S4S229</accession>
<evidence type="ECO:0000256" key="3">
    <source>
        <dbReference type="ARBA" id="ARBA00022946"/>
    </source>
</evidence>
<dbReference type="SUPFAM" id="SSF57840">
    <property type="entry name" value="Ribosomal protein L36"/>
    <property type="match status" value="1"/>
</dbReference>
<name>A0A8S4S229_9NEOP</name>
<evidence type="ECO:0000256" key="6">
    <source>
        <dbReference type="ARBA" id="ARBA00023274"/>
    </source>
</evidence>
<dbReference type="AlphaFoldDB" id="A0A8S4S229"/>